<dbReference type="EMBL" id="JAVSOO010000030">
    <property type="protein sequence ID" value="MDT4287376.1"/>
    <property type="molecule type" value="Genomic_DNA"/>
</dbReference>
<evidence type="ECO:0000313" key="2">
    <source>
        <dbReference type="EMBL" id="MDT4287376.1"/>
    </source>
</evidence>
<dbReference type="RefSeq" id="WP_016931323.1">
    <property type="nucleotide sequence ID" value="NZ_BKAY01000027.1"/>
</dbReference>
<keyword evidence="1" id="KW-0812">Transmembrane</keyword>
<feature type="transmembrane region" description="Helical" evidence="1">
    <location>
        <begin position="73"/>
        <end position="89"/>
    </location>
</feature>
<protein>
    <submittedName>
        <fullName evidence="2">Uncharacterized protein</fullName>
    </submittedName>
</protein>
<gene>
    <name evidence="2" type="ORF">RO950_10330</name>
</gene>
<dbReference type="Proteomes" id="UP001269271">
    <property type="component" value="Unassembled WGS sequence"/>
</dbReference>
<feature type="transmembrane region" description="Helical" evidence="1">
    <location>
        <begin position="20"/>
        <end position="42"/>
    </location>
</feature>
<accession>A0ABU3IL79</accession>
<keyword evidence="3" id="KW-1185">Reference proteome</keyword>
<comment type="caution">
    <text evidence="2">The sequence shown here is derived from an EMBL/GenBank/DDBJ whole genome shotgun (WGS) entry which is preliminary data.</text>
</comment>
<organism evidence="2 3">
    <name type="scientific">Staphylococcus haemolyticus</name>
    <dbReference type="NCBI Taxonomy" id="1283"/>
    <lineage>
        <taxon>Bacteria</taxon>
        <taxon>Bacillati</taxon>
        <taxon>Bacillota</taxon>
        <taxon>Bacilli</taxon>
        <taxon>Bacillales</taxon>
        <taxon>Staphylococcaceae</taxon>
        <taxon>Staphylococcus</taxon>
    </lineage>
</organism>
<evidence type="ECO:0000256" key="1">
    <source>
        <dbReference type="SAM" id="Phobius"/>
    </source>
</evidence>
<sequence>MFLKREKKYKKYQAISKSILGFSVLLLILTWLLKLVFGWSILHLFFNIFSFTFILGLCIGAIPDILEKDVNTILADILVIILMIVVLFIL</sequence>
<dbReference type="GeneID" id="93781664"/>
<name>A0ABU3IL79_STAHA</name>
<reference evidence="2 3" key="1">
    <citation type="submission" date="2023-08" db="EMBL/GenBank/DDBJ databases">
        <title>Genomic surveillance of Staphylococcus haemolyticus neonatal outbreak in southern France.</title>
        <authorList>
            <person name="Magnan C."/>
            <person name="Morsli M."/>
            <person name="Thiery B."/>
            <person name="Salipante F."/>
            <person name="Attar J."/>
            <person name="Massimo D.M."/>
            <person name="Ory J."/>
            <person name="Pantel A."/>
            <person name="Lavigne J.-P."/>
        </authorList>
    </citation>
    <scope>NUCLEOTIDE SEQUENCE [LARGE SCALE GENOMIC DNA]</scope>
    <source>
        <strain evidence="2 3">NSH026</strain>
    </source>
</reference>
<keyword evidence="1" id="KW-0472">Membrane</keyword>
<feature type="transmembrane region" description="Helical" evidence="1">
    <location>
        <begin position="48"/>
        <end position="66"/>
    </location>
</feature>
<keyword evidence="1" id="KW-1133">Transmembrane helix</keyword>
<evidence type="ECO:0000313" key="3">
    <source>
        <dbReference type="Proteomes" id="UP001269271"/>
    </source>
</evidence>
<proteinExistence type="predicted"/>